<dbReference type="EMBL" id="SRLE01000007">
    <property type="protein sequence ID" value="TGD73611.1"/>
    <property type="molecule type" value="Genomic_DNA"/>
</dbReference>
<feature type="transmembrane region" description="Helical" evidence="6">
    <location>
        <begin position="218"/>
        <end position="236"/>
    </location>
</feature>
<evidence type="ECO:0000313" key="9">
    <source>
        <dbReference type="Proteomes" id="UP000298050"/>
    </source>
</evidence>
<dbReference type="Proteomes" id="UP000298050">
    <property type="component" value="Unassembled WGS sequence"/>
</dbReference>
<dbReference type="OrthoDB" id="9812221at2"/>
<sequence>MQDSPGAREQTSERDEIDTPLGSKTRRTVLMAFAAVATGACLNAINSTLIVTAYPELARAFDMPYALVSVLVMYYLAATAAAQPLAGALGDLLGRRRVFLLAILGFCAASIAAGFVEDFDHLVFWRVIQALFSGTITANAATLVHRIVPEAKIGAYLGLLGSAMLGSSALAFPLGGLVIHYLEWPALFWCSVPLGLVALLLVFFYVPRDDESRVRVSSLSTLGLPFVPFAVMLQAFVLEQSLLWPTLAWVITSALVVTAVLRSPESRGQFARINNFAFNMGTLVALFAAAITFSLMFMLPAWVTISLGLTPTELGVYLASYTFAMMLASPLSGNYIDGRGDRLPRALTGLLVVFGYAALLGLSNRPGFVLAMLCIGAASAAAQVISQRASLLAAPREVQALAMGIFNTYRMVGCMLGNALPAYMLAQHPQMSAALGADIVAWSFAAFGLPLLAALWFAGRGQRATPR</sequence>
<protein>
    <submittedName>
        <fullName evidence="8">MFS transporter</fullName>
    </submittedName>
</protein>
<dbReference type="GO" id="GO:0022857">
    <property type="term" value="F:transmembrane transporter activity"/>
    <property type="evidence" value="ECO:0007669"/>
    <property type="project" value="InterPro"/>
</dbReference>
<dbReference type="Gene3D" id="1.20.1250.20">
    <property type="entry name" value="MFS general substrate transporter like domains"/>
    <property type="match status" value="1"/>
</dbReference>
<comment type="subcellular location">
    <subcellularLocation>
        <location evidence="1">Membrane</location>
        <topology evidence="1">Multi-pass membrane protein</topology>
    </subcellularLocation>
</comment>
<dbReference type="InterPro" id="IPR036259">
    <property type="entry name" value="MFS_trans_sf"/>
</dbReference>
<evidence type="ECO:0000256" key="1">
    <source>
        <dbReference type="ARBA" id="ARBA00004141"/>
    </source>
</evidence>
<feature type="transmembrane region" description="Helical" evidence="6">
    <location>
        <begin position="368"/>
        <end position="386"/>
    </location>
</feature>
<feature type="transmembrane region" description="Helical" evidence="6">
    <location>
        <begin position="29"/>
        <end position="54"/>
    </location>
</feature>
<evidence type="ECO:0000256" key="3">
    <source>
        <dbReference type="ARBA" id="ARBA00022692"/>
    </source>
</evidence>
<dbReference type="RefSeq" id="WP_135443935.1">
    <property type="nucleotide sequence ID" value="NZ_SRLE01000007.1"/>
</dbReference>
<keyword evidence="3 6" id="KW-0812">Transmembrane</keyword>
<feature type="transmembrane region" description="Helical" evidence="6">
    <location>
        <begin position="98"/>
        <end position="116"/>
    </location>
</feature>
<dbReference type="Pfam" id="PF07690">
    <property type="entry name" value="MFS_1"/>
    <property type="match status" value="1"/>
</dbReference>
<keyword evidence="5 6" id="KW-0472">Membrane</keyword>
<comment type="caution">
    <text evidence="8">The sequence shown here is derived from an EMBL/GenBank/DDBJ whole genome shotgun (WGS) entry which is preliminary data.</text>
</comment>
<evidence type="ECO:0000259" key="7">
    <source>
        <dbReference type="PROSITE" id="PS50850"/>
    </source>
</evidence>
<feature type="transmembrane region" description="Helical" evidence="6">
    <location>
        <begin position="439"/>
        <end position="458"/>
    </location>
</feature>
<feature type="transmembrane region" description="Helical" evidence="6">
    <location>
        <begin position="122"/>
        <end position="144"/>
    </location>
</feature>
<proteinExistence type="predicted"/>
<feature type="transmembrane region" description="Helical" evidence="6">
    <location>
        <begin position="66"/>
        <end position="86"/>
    </location>
</feature>
<organism evidence="8 9">
    <name type="scientific">Mangrovimicrobium sediminis</name>
    <dbReference type="NCBI Taxonomy" id="2562682"/>
    <lineage>
        <taxon>Bacteria</taxon>
        <taxon>Pseudomonadati</taxon>
        <taxon>Pseudomonadota</taxon>
        <taxon>Gammaproteobacteria</taxon>
        <taxon>Cellvibrionales</taxon>
        <taxon>Halieaceae</taxon>
        <taxon>Mangrovimicrobium</taxon>
    </lineage>
</organism>
<keyword evidence="4 6" id="KW-1133">Transmembrane helix</keyword>
<dbReference type="Gene3D" id="1.20.1720.10">
    <property type="entry name" value="Multidrug resistance protein D"/>
    <property type="match status" value="1"/>
</dbReference>
<gene>
    <name evidence="8" type="ORF">E4634_11365</name>
</gene>
<feature type="transmembrane region" description="Helical" evidence="6">
    <location>
        <begin position="282"/>
        <end position="302"/>
    </location>
</feature>
<evidence type="ECO:0000256" key="2">
    <source>
        <dbReference type="ARBA" id="ARBA00022448"/>
    </source>
</evidence>
<evidence type="ECO:0000256" key="5">
    <source>
        <dbReference type="ARBA" id="ARBA00023136"/>
    </source>
</evidence>
<feature type="transmembrane region" description="Helical" evidence="6">
    <location>
        <begin position="186"/>
        <end position="206"/>
    </location>
</feature>
<feature type="transmembrane region" description="Helical" evidence="6">
    <location>
        <begin position="343"/>
        <end position="362"/>
    </location>
</feature>
<feature type="transmembrane region" description="Helical" evidence="6">
    <location>
        <begin position="156"/>
        <end position="180"/>
    </location>
</feature>
<dbReference type="InterPro" id="IPR011701">
    <property type="entry name" value="MFS"/>
</dbReference>
<dbReference type="GO" id="GO:0016020">
    <property type="term" value="C:membrane"/>
    <property type="evidence" value="ECO:0007669"/>
    <property type="project" value="UniProtKB-SubCell"/>
</dbReference>
<accession>A0A4Z0M235</accession>
<dbReference type="PROSITE" id="PS50850">
    <property type="entry name" value="MFS"/>
    <property type="match status" value="1"/>
</dbReference>
<feature type="transmembrane region" description="Helical" evidence="6">
    <location>
        <begin position="398"/>
        <end position="419"/>
    </location>
</feature>
<dbReference type="AlphaFoldDB" id="A0A4Z0M235"/>
<dbReference type="SUPFAM" id="SSF103473">
    <property type="entry name" value="MFS general substrate transporter"/>
    <property type="match status" value="1"/>
</dbReference>
<feature type="transmembrane region" description="Helical" evidence="6">
    <location>
        <begin position="242"/>
        <end position="261"/>
    </location>
</feature>
<keyword evidence="9" id="KW-1185">Reference proteome</keyword>
<evidence type="ECO:0000256" key="4">
    <source>
        <dbReference type="ARBA" id="ARBA00022989"/>
    </source>
</evidence>
<reference evidence="8 9" key="1">
    <citation type="submission" date="2019-04" db="EMBL/GenBank/DDBJ databases">
        <title>Taxonomy of novel Haliea sp. from mangrove soil of West Coast of India.</title>
        <authorList>
            <person name="Verma A."/>
            <person name="Kumar P."/>
            <person name="Krishnamurthi S."/>
        </authorList>
    </citation>
    <scope>NUCLEOTIDE SEQUENCE [LARGE SCALE GENOMIC DNA]</scope>
    <source>
        <strain evidence="8 9">SAOS-164</strain>
    </source>
</reference>
<evidence type="ECO:0000256" key="6">
    <source>
        <dbReference type="SAM" id="Phobius"/>
    </source>
</evidence>
<feature type="domain" description="Major facilitator superfamily (MFS) profile" evidence="7">
    <location>
        <begin position="32"/>
        <end position="463"/>
    </location>
</feature>
<dbReference type="InterPro" id="IPR020846">
    <property type="entry name" value="MFS_dom"/>
</dbReference>
<dbReference type="CDD" id="cd17321">
    <property type="entry name" value="MFS_MMR_MDR_like"/>
    <property type="match status" value="1"/>
</dbReference>
<evidence type="ECO:0000313" key="8">
    <source>
        <dbReference type="EMBL" id="TGD73611.1"/>
    </source>
</evidence>
<dbReference type="PANTHER" id="PTHR42718">
    <property type="entry name" value="MAJOR FACILITATOR SUPERFAMILY MULTIDRUG TRANSPORTER MFSC"/>
    <property type="match status" value="1"/>
</dbReference>
<dbReference type="PANTHER" id="PTHR42718:SF9">
    <property type="entry name" value="MAJOR FACILITATOR SUPERFAMILY MULTIDRUG TRANSPORTER MFSC"/>
    <property type="match status" value="1"/>
</dbReference>
<feature type="transmembrane region" description="Helical" evidence="6">
    <location>
        <begin position="314"/>
        <end position="331"/>
    </location>
</feature>
<keyword evidence="2" id="KW-0813">Transport</keyword>
<name>A0A4Z0M235_9GAMM</name>